<protein>
    <submittedName>
        <fullName evidence="1">Uncharacterized protein</fullName>
    </submittedName>
</protein>
<organism evidence="1 2">
    <name type="scientific">Thraustotheca clavata</name>
    <dbReference type="NCBI Taxonomy" id="74557"/>
    <lineage>
        <taxon>Eukaryota</taxon>
        <taxon>Sar</taxon>
        <taxon>Stramenopiles</taxon>
        <taxon>Oomycota</taxon>
        <taxon>Saprolegniomycetes</taxon>
        <taxon>Saprolegniales</taxon>
        <taxon>Achlyaceae</taxon>
        <taxon>Thraustotheca</taxon>
    </lineage>
</organism>
<name>A0A1V9ZLB1_9STRA</name>
<dbReference type="EMBL" id="JNBS01001844">
    <property type="protein sequence ID" value="OQR98762.1"/>
    <property type="molecule type" value="Genomic_DNA"/>
</dbReference>
<keyword evidence="2" id="KW-1185">Reference proteome</keyword>
<reference evidence="1 2" key="1">
    <citation type="journal article" date="2014" name="Genome Biol. Evol.">
        <title>The secreted proteins of Achlya hypogyna and Thraustotheca clavata identify the ancestral oomycete secretome and reveal gene acquisitions by horizontal gene transfer.</title>
        <authorList>
            <person name="Misner I."/>
            <person name="Blouin N."/>
            <person name="Leonard G."/>
            <person name="Richards T.A."/>
            <person name="Lane C.E."/>
        </authorList>
    </citation>
    <scope>NUCLEOTIDE SEQUENCE [LARGE SCALE GENOMIC DNA]</scope>
    <source>
        <strain evidence="1 2">ATCC 34112</strain>
    </source>
</reference>
<sequence length="189" mass="22064">MQAKRRWLRSFAFAASPAPRYIPIRFTPAFWRPYIGDVRKNTSPLTQFLYKNESGSYCSESDVSVWCDVFQFGWDGDLEQLPRIKPRLHLFEHIHTREMHAKSKEYFANLLSTEPYQIDCNPDDDVDIPLMPYIEAAAMKNLWRDVLDEWLQDPRGLAYIAITGGHSKLLQCLATEYHVDLKTFNLVDC</sequence>
<proteinExistence type="predicted"/>
<dbReference type="Proteomes" id="UP000243217">
    <property type="component" value="Unassembled WGS sequence"/>
</dbReference>
<dbReference type="AlphaFoldDB" id="A0A1V9ZLB1"/>
<accession>A0A1V9ZLB1</accession>
<evidence type="ECO:0000313" key="2">
    <source>
        <dbReference type="Proteomes" id="UP000243217"/>
    </source>
</evidence>
<gene>
    <name evidence="1" type="ORF">THRCLA_21874</name>
</gene>
<evidence type="ECO:0000313" key="1">
    <source>
        <dbReference type="EMBL" id="OQR98762.1"/>
    </source>
</evidence>
<comment type="caution">
    <text evidence="1">The sequence shown here is derived from an EMBL/GenBank/DDBJ whole genome shotgun (WGS) entry which is preliminary data.</text>
</comment>